<evidence type="ECO:0000256" key="1">
    <source>
        <dbReference type="ARBA" id="ARBA00022574"/>
    </source>
</evidence>
<dbReference type="SUPFAM" id="SSF50978">
    <property type="entry name" value="WD40 repeat-like"/>
    <property type="match status" value="1"/>
</dbReference>
<dbReference type="Pfam" id="PF00400">
    <property type="entry name" value="WD40"/>
    <property type="match status" value="4"/>
</dbReference>
<dbReference type="InterPro" id="IPR036322">
    <property type="entry name" value="WD40_repeat_dom_sf"/>
</dbReference>
<dbReference type="Gene3D" id="2.130.10.10">
    <property type="entry name" value="YVTN repeat-like/Quinoprotein amine dehydrogenase"/>
    <property type="match status" value="1"/>
</dbReference>
<dbReference type="InterPro" id="IPR040324">
    <property type="entry name" value="WDR44/Dgr2"/>
</dbReference>
<dbReference type="PROSITE" id="PS50082">
    <property type="entry name" value="WD_REPEATS_2"/>
    <property type="match status" value="3"/>
</dbReference>
<keyword evidence="1 3" id="KW-0853">WD repeat</keyword>
<feature type="region of interest" description="Disordered" evidence="4">
    <location>
        <begin position="839"/>
        <end position="866"/>
    </location>
</feature>
<dbReference type="SMART" id="SM00320">
    <property type="entry name" value="WD40"/>
    <property type="match status" value="6"/>
</dbReference>
<feature type="repeat" description="WD" evidence="3">
    <location>
        <begin position="334"/>
        <end position="360"/>
    </location>
</feature>
<organism evidence="5 6">
    <name type="scientific">Schizosaccharomyces osmophilus</name>
    <dbReference type="NCBI Taxonomy" id="2545709"/>
    <lineage>
        <taxon>Eukaryota</taxon>
        <taxon>Fungi</taxon>
        <taxon>Dikarya</taxon>
        <taxon>Ascomycota</taxon>
        <taxon>Taphrinomycotina</taxon>
        <taxon>Schizosaccharomycetes</taxon>
        <taxon>Schizosaccharomycetales</taxon>
        <taxon>Schizosaccharomycetaceae</taxon>
        <taxon>Schizosaccharomyces</taxon>
    </lineage>
</organism>
<feature type="repeat" description="WD" evidence="3">
    <location>
        <begin position="437"/>
        <end position="479"/>
    </location>
</feature>
<feature type="repeat" description="WD" evidence="3">
    <location>
        <begin position="397"/>
        <end position="427"/>
    </location>
</feature>
<dbReference type="InterPro" id="IPR001680">
    <property type="entry name" value="WD40_rpt"/>
</dbReference>
<keyword evidence="6" id="KW-1185">Reference proteome</keyword>
<evidence type="ECO:0000313" key="5">
    <source>
        <dbReference type="EMBL" id="WBW71128.1"/>
    </source>
</evidence>
<dbReference type="InterPro" id="IPR015943">
    <property type="entry name" value="WD40/YVTN_repeat-like_dom_sf"/>
</dbReference>
<dbReference type="RefSeq" id="XP_056035371.1">
    <property type="nucleotide sequence ID" value="XM_056178885.1"/>
</dbReference>
<dbReference type="PANTHER" id="PTHR14221:SF0">
    <property type="entry name" value="WD REPEAT-CONTAINING PROTEIN 44"/>
    <property type="match status" value="1"/>
</dbReference>
<evidence type="ECO:0000256" key="2">
    <source>
        <dbReference type="ARBA" id="ARBA00022737"/>
    </source>
</evidence>
<proteinExistence type="predicted"/>
<name>A0AAE9W809_9SCHI</name>
<feature type="compositionally biased region" description="Low complexity" evidence="4">
    <location>
        <begin position="733"/>
        <end position="752"/>
    </location>
</feature>
<dbReference type="PROSITE" id="PS50294">
    <property type="entry name" value="WD_REPEATS_REGION"/>
    <property type="match status" value="2"/>
</dbReference>
<feature type="compositionally biased region" description="Basic and acidic residues" evidence="4">
    <location>
        <begin position="34"/>
        <end position="53"/>
    </location>
</feature>
<evidence type="ECO:0000256" key="3">
    <source>
        <dbReference type="PROSITE-ProRule" id="PRU00221"/>
    </source>
</evidence>
<feature type="compositionally biased region" description="Polar residues" evidence="4">
    <location>
        <begin position="84"/>
        <end position="135"/>
    </location>
</feature>
<dbReference type="EMBL" id="CP115611">
    <property type="protein sequence ID" value="WBW71128.1"/>
    <property type="molecule type" value="Genomic_DNA"/>
</dbReference>
<feature type="compositionally biased region" description="Polar residues" evidence="4">
    <location>
        <begin position="754"/>
        <end position="771"/>
    </location>
</feature>
<sequence length="924" mass="104050">MNDNLPHIRIHSPKGSSENNDANRQDDQLVTMNKDVRSKRQPDRQSSEVERSSSARSHFTSSNSDFPNNSSRDGLNLLDPLSQHIMSRTRSSNSPSKIGVQNQSLTSARTSFTNSERRNNSNFSPGSENETITGNLPNLEANQARHANGRRSSIFSRVLGNRSSIFNHRGLEDNAEDDDKDAVDGISRVEGNAADPFSWISKGKNQWEAPSRYIRVRSHKTKQKSFGHLFLAQELHCKPAMASVYNYYYNATPDPIPYSSDVPCKSSSSGLSAVQNAEYSQNDIHLSDDNPYVDEMHPNYHPSYSHRQTRDPSIHSDTVIQTVKEDENPINCAIWAMKFSRDGRFLAVGGQDKILRVWQVLDRGQARKYDASSEPGNFTSKLDLGAPVFTSSPIQQYVGHTADILDISWSKNNFLLSSSMDRTVRLWHPLRKDCLCCFEHSDFVTSIAFHPKDDRFFLSGSLDCKLRLWSIKDKNVAHWNELPELITAVAFSPDGGLAIAGTFVGLCLFYDTRGLRFRTQIHIRSSRGRNAKGSKITGIETRTRIIENVAGDTEMLITTNDSRIRVYNLRDKSLEIKFKGHLNEQSQNKSSFDEELKHIICGSEDHQVYVWDVPPPHMQKSKKQSYEHFKASMRPITTAVFVPVRTKQLLLMAGDPLYAAAITARRTSVGSEASFNPSRVTNNQKISINWLPPEVNNGHIIVCGDLDGRIRVFRQDSSFEARNSRQGSNEGFSLPSLVKNKSNNSLRSLKNKPFSLNRSRHPSVSSKQTSQKPKKHENRGAPNEVATETQEIQLGMDDSEALKRVDMMMLQEGASSMAYYSMNDLDVNNTNVSRALNTAKQKGASKKDINQTDPVKAASSLAPSSKDENNQIFFEKDRMECTKCGNYLFHVSRKIRDINTFAYSLTCSHCGQKLYTPTEDYKDD</sequence>
<evidence type="ECO:0000256" key="4">
    <source>
        <dbReference type="SAM" id="MobiDB-lite"/>
    </source>
</evidence>
<accession>A0AAE9W809</accession>
<protein>
    <submittedName>
        <fullName evidence="5">WDR44 family, WD repeat protein</fullName>
    </submittedName>
</protein>
<dbReference type="KEGG" id="som:SOMG_00087"/>
<dbReference type="AlphaFoldDB" id="A0AAE9W809"/>
<feature type="region of interest" description="Disordered" evidence="4">
    <location>
        <begin position="1"/>
        <end position="135"/>
    </location>
</feature>
<keyword evidence="2" id="KW-0677">Repeat</keyword>
<dbReference type="Proteomes" id="UP001212411">
    <property type="component" value="Chromosome 1"/>
</dbReference>
<gene>
    <name evidence="5" type="primary">wdr44</name>
    <name evidence="5" type="ORF">SOMG_00087</name>
</gene>
<feature type="compositionally biased region" description="Low complexity" evidence="4">
    <location>
        <begin position="54"/>
        <end position="64"/>
    </location>
</feature>
<reference evidence="5 6" key="1">
    <citation type="journal article" date="2023" name="G3 (Bethesda)">
        <title>A high-quality reference genome for the fission yeast Schizosaccharomyces osmophilus.</title>
        <authorList>
            <person name="Jia G.S."/>
            <person name="Zhang W.C."/>
            <person name="Liang Y."/>
            <person name="Liu X.H."/>
            <person name="Rhind N."/>
            <person name="Pidoux A."/>
            <person name="Brysch-Herzberg M."/>
            <person name="Du L.L."/>
        </authorList>
    </citation>
    <scope>NUCLEOTIDE SEQUENCE [LARGE SCALE GENOMIC DNA]</scope>
    <source>
        <strain evidence="5 6">CBS 15793</strain>
    </source>
</reference>
<feature type="region of interest" description="Disordered" evidence="4">
    <location>
        <begin position="719"/>
        <end position="793"/>
    </location>
</feature>
<evidence type="ECO:0000313" key="6">
    <source>
        <dbReference type="Proteomes" id="UP001212411"/>
    </source>
</evidence>
<dbReference type="GeneID" id="80873574"/>
<dbReference type="PANTHER" id="PTHR14221">
    <property type="entry name" value="WD REPEAT DOMAIN 44"/>
    <property type="match status" value="1"/>
</dbReference>